<evidence type="ECO:0000313" key="2">
    <source>
        <dbReference type="Proteomes" id="UP001470230"/>
    </source>
</evidence>
<dbReference type="EMBL" id="JAPFFF010000011">
    <property type="protein sequence ID" value="KAK8878548.1"/>
    <property type="molecule type" value="Genomic_DNA"/>
</dbReference>
<sequence length="277" mass="32601">MKIIDTYSEIKKYFSKGKFRIDTWEDYADRISPEFKEKIKRDSQSYNFQTEILPVMNHLIENQAKLDLAHSSFIKLTNNLSEKVEKQMKINLEMKIVFCLGLCNGAGWATTLDGEDAVLLGVEKIVELSWCNKNEMAGLIYHEIGHIWHKTMRKDKFEPKTQKDDALWRIYSEGVAMHVEQLIYGDMNFFHQDKNGWRGWCEQRKTRLFSEYLKRVKNGEKVDQFFGDWCKFEGVSDIGYFLGAEMIKHLSKDREINEIANLEMNDIEKAIENLTKK</sequence>
<organism evidence="1 2">
    <name type="scientific">Tritrichomonas musculus</name>
    <dbReference type="NCBI Taxonomy" id="1915356"/>
    <lineage>
        <taxon>Eukaryota</taxon>
        <taxon>Metamonada</taxon>
        <taxon>Parabasalia</taxon>
        <taxon>Tritrichomonadida</taxon>
        <taxon>Tritrichomonadidae</taxon>
        <taxon>Tritrichomonas</taxon>
    </lineage>
</organism>
<proteinExistence type="predicted"/>
<evidence type="ECO:0000313" key="1">
    <source>
        <dbReference type="EMBL" id="KAK8878548.1"/>
    </source>
</evidence>
<dbReference type="Proteomes" id="UP001470230">
    <property type="component" value="Unassembled WGS sequence"/>
</dbReference>
<protein>
    <submittedName>
        <fullName evidence="1">Uncharacterized protein</fullName>
    </submittedName>
</protein>
<accession>A0ABR2JKW3</accession>
<reference evidence="1 2" key="1">
    <citation type="submission" date="2024-04" db="EMBL/GenBank/DDBJ databases">
        <title>Tritrichomonas musculus Genome.</title>
        <authorList>
            <person name="Alves-Ferreira E."/>
            <person name="Grigg M."/>
            <person name="Lorenzi H."/>
            <person name="Galac M."/>
        </authorList>
    </citation>
    <scope>NUCLEOTIDE SEQUENCE [LARGE SCALE GENOMIC DNA]</scope>
    <source>
        <strain evidence="1 2">EAF2021</strain>
    </source>
</reference>
<name>A0ABR2JKW3_9EUKA</name>
<comment type="caution">
    <text evidence="1">The sequence shown here is derived from an EMBL/GenBank/DDBJ whole genome shotgun (WGS) entry which is preliminary data.</text>
</comment>
<keyword evidence="2" id="KW-1185">Reference proteome</keyword>
<gene>
    <name evidence="1" type="ORF">M9Y10_005328</name>
</gene>